<dbReference type="PANTHER" id="PTHR33110:SF125">
    <property type="entry name" value="OS05G0570350 PROTEIN"/>
    <property type="match status" value="1"/>
</dbReference>
<evidence type="ECO:0000259" key="1">
    <source>
        <dbReference type="Pfam" id="PF03478"/>
    </source>
</evidence>
<keyword evidence="3" id="KW-1185">Reference proteome</keyword>
<dbReference type="InterPro" id="IPR005174">
    <property type="entry name" value="KIB1-4_b-propeller"/>
</dbReference>
<dbReference type="PANTHER" id="PTHR33110">
    <property type="entry name" value="F-BOX/KELCH-REPEAT PROTEIN-RELATED"/>
    <property type="match status" value="1"/>
</dbReference>
<reference evidence="2 3" key="1">
    <citation type="submission" date="2019-11" db="EMBL/GenBank/DDBJ databases">
        <title>Whole genome sequence of Oryza granulata.</title>
        <authorList>
            <person name="Li W."/>
        </authorList>
    </citation>
    <scope>NUCLEOTIDE SEQUENCE [LARGE SCALE GENOMIC DNA]</scope>
    <source>
        <strain evidence="3">cv. Menghai</strain>
        <tissue evidence="2">Leaf</tissue>
    </source>
</reference>
<dbReference type="AlphaFoldDB" id="A0A6G1E4Z4"/>
<proteinExistence type="predicted"/>
<organism evidence="2 3">
    <name type="scientific">Oryza meyeriana var. granulata</name>
    <dbReference type="NCBI Taxonomy" id="110450"/>
    <lineage>
        <taxon>Eukaryota</taxon>
        <taxon>Viridiplantae</taxon>
        <taxon>Streptophyta</taxon>
        <taxon>Embryophyta</taxon>
        <taxon>Tracheophyta</taxon>
        <taxon>Spermatophyta</taxon>
        <taxon>Magnoliopsida</taxon>
        <taxon>Liliopsida</taxon>
        <taxon>Poales</taxon>
        <taxon>Poaceae</taxon>
        <taxon>BOP clade</taxon>
        <taxon>Oryzoideae</taxon>
        <taxon>Oryzeae</taxon>
        <taxon>Oryzinae</taxon>
        <taxon>Oryza</taxon>
        <taxon>Oryza meyeriana</taxon>
    </lineage>
</organism>
<sequence length="407" mass="45069">MDAAAPARDLMADALRLIHKRLTCLVDRRSMAQVCHTWRDAVKPQQAPPEEIPLPYILLPRDGGPSFSCALRGCATHRFHVPHFAHDARYFGAYPGGCLFLAVGQTDRNAILNLRNGQRVSLPDIVHLDDRPDVDMDLVMFAATLSSPPEDEHCIGAAILSLSPSVIAPSIYAFWRVGCPLAAVVAYGDDAGYTGSTLGLEDVIHHGKAFYFLTGEESLLVFPVSEFTEVDHGEPDIAPVEIRRFPHCGFGRYGKNDVVIRYLVESRGHLLMVARIAPGPLPLPSPTSAFRVFEMVEPPPGTPINNDEAAYAWNELDSLDGRMLFIARGCSRSYEVARHPGFEEGVYFLDDGRLYDEVAMFNDEDVRHYPCRDSGKWLASPEAVPRVDNFLPEQGPSDYSPPTWLLP</sequence>
<gene>
    <name evidence="2" type="ORF">E2562_032144</name>
</gene>
<dbReference type="EMBL" id="SPHZ02000005">
    <property type="protein sequence ID" value="KAF0919858.1"/>
    <property type="molecule type" value="Genomic_DNA"/>
</dbReference>
<comment type="caution">
    <text evidence="2">The sequence shown here is derived from an EMBL/GenBank/DDBJ whole genome shotgun (WGS) entry which is preliminary data.</text>
</comment>
<accession>A0A6G1E4Z4</accession>
<evidence type="ECO:0000313" key="3">
    <source>
        <dbReference type="Proteomes" id="UP000479710"/>
    </source>
</evidence>
<protein>
    <recommendedName>
        <fullName evidence="1">KIB1-4 beta-propeller domain-containing protein</fullName>
    </recommendedName>
</protein>
<dbReference type="Proteomes" id="UP000479710">
    <property type="component" value="Unassembled WGS sequence"/>
</dbReference>
<feature type="domain" description="KIB1-4 beta-propeller" evidence="1">
    <location>
        <begin position="75"/>
        <end position="362"/>
    </location>
</feature>
<evidence type="ECO:0000313" key="2">
    <source>
        <dbReference type="EMBL" id="KAF0919858.1"/>
    </source>
</evidence>
<dbReference type="Pfam" id="PF03478">
    <property type="entry name" value="Beta-prop_KIB1-4"/>
    <property type="match status" value="1"/>
</dbReference>
<dbReference type="OrthoDB" id="591341at2759"/>
<name>A0A6G1E4Z4_9ORYZ</name>